<dbReference type="EMBL" id="PGCJ01000082">
    <property type="protein sequence ID" value="PLW51992.1"/>
    <property type="molecule type" value="Genomic_DNA"/>
</dbReference>
<dbReference type="AlphaFoldDB" id="A0A2N5VPT9"/>
<feature type="signal peptide" evidence="2">
    <location>
        <begin position="1"/>
        <end position="21"/>
    </location>
</feature>
<evidence type="ECO:0000313" key="4">
    <source>
        <dbReference type="EMBL" id="PLW51992.1"/>
    </source>
</evidence>
<keyword evidence="2" id="KW-0732">Signal</keyword>
<protein>
    <submittedName>
        <fullName evidence="4">Uncharacterized protein</fullName>
    </submittedName>
</protein>
<gene>
    <name evidence="3" type="ORF">PCANC_08235</name>
    <name evidence="4" type="ORF">PCANC_08418</name>
</gene>
<feature type="compositionally biased region" description="Polar residues" evidence="1">
    <location>
        <begin position="107"/>
        <end position="119"/>
    </location>
</feature>
<keyword evidence="5" id="KW-1185">Reference proteome</keyword>
<feature type="region of interest" description="Disordered" evidence="1">
    <location>
        <begin position="95"/>
        <end position="136"/>
    </location>
</feature>
<dbReference type="PROSITE" id="PS51257">
    <property type="entry name" value="PROKAR_LIPOPROTEIN"/>
    <property type="match status" value="1"/>
</dbReference>
<dbReference type="Proteomes" id="UP000235388">
    <property type="component" value="Unassembled WGS sequence"/>
</dbReference>
<evidence type="ECO:0000313" key="5">
    <source>
        <dbReference type="Proteomes" id="UP000235388"/>
    </source>
</evidence>
<evidence type="ECO:0000256" key="1">
    <source>
        <dbReference type="SAM" id="MobiDB-lite"/>
    </source>
</evidence>
<organism evidence="4 5">
    <name type="scientific">Puccinia coronata f. sp. avenae</name>
    <dbReference type="NCBI Taxonomy" id="200324"/>
    <lineage>
        <taxon>Eukaryota</taxon>
        <taxon>Fungi</taxon>
        <taxon>Dikarya</taxon>
        <taxon>Basidiomycota</taxon>
        <taxon>Pucciniomycotina</taxon>
        <taxon>Pucciniomycetes</taxon>
        <taxon>Pucciniales</taxon>
        <taxon>Pucciniaceae</taxon>
        <taxon>Puccinia</taxon>
    </lineage>
</organism>
<comment type="caution">
    <text evidence="4">The sequence shown here is derived from an EMBL/GenBank/DDBJ whole genome shotgun (WGS) entry which is preliminary data.</text>
</comment>
<evidence type="ECO:0000256" key="2">
    <source>
        <dbReference type="SAM" id="SignalP"/>
    </source>
</evidence>
<sequence length="384" mass="42422">MRAIVALLILVAHLAIGCTAGMEWESCEDLHSFCDNWCGEDNQRLQALTLPSYLQALSHTSLTDAGPRLVGSMTDPIPMNTPVTLLEDAWDNLVDGGESSGEGSTGCNNEIPQNAQLNMPPSPSYHEADLHTLNTDAGPRYVGSMTDPIPSTTPVNSLGDVCNSLDGGKPSDEVTGRKDEIPQNSKLIMPPNCRIRMKEKESEVHQLRFDQDAFEILDNEDSDTRLELIKSTIIKHSAHSQFHPPTLTLPNMDAYNFVGTFNSNVHRSEAAGKPSEDAGEAIERYLASPSSSIWKAVYENRLGIDFEAIGKVFLATSEKHLTEKRAPAVADRFTQFFLVYLFFVDMLLTTIPKPTGVVIDRIRSFHTAVTCFDNLMQDSVRHEK</sequence>
<evidence type="ECO:0000313" key="3">
    <source>
        <dbReference type="EMBL" id="PLW20846.1"/>
    </source>
</evidence>
<name>A0A2N5VPT9_9BASI</name>
<reference evidence="4 5" key="1">
    <citation type="submission" date="2017-11" db="EMBL/GenBank/DDBJ databases">
        <title>De novo assembly and phasing of dikaryotic genomes from two isolates of Puccinia coronata f. sp. avenae, the causal agent of oat crown rust.</title>
        <authorList>
            <person name="Miller M.E."/>
            <person name="Zhang Y."/>
            <person name="Omidvar V."/>
            <person name="Sperschneider J."/>
            <person name="Schwessinger B."/>
            <person name="Raley C."/>
            <person name="Palmer J.M."/>
            <person name="Garnica D."/>
            <person name="Upadhyaya N."/>
            <person name="Rathjen J."/>
            <person name="Taylor J.M."/>
            <person name="Park R.F."/>
            <person name="Dodds P.N."/>
            <person name="Hirsch C.D."/>
            <person name="Kianian S.F."/>
            <person name="Figueroa M."/>
        </authorList>
    </citation>
    <scope>NUCLEOTIDE SEQUENCE [LARGE SCALE GENOMIC DNA]</scope>
    <source>
        <strain evidence="4">12NC29</strain>
    </source>
</reference>
<feature type="chain" id="PRO_5015084061" evidence="2">
    <location>
        <begin position="22"/>
        <end position="384"/>
    </location>
</feature>
<proteinExistence type="predicted"/>
<dbReference type="EMBL" id="PGCJ01000791">
    <property type="protein sequence ID" value="PLW20846.1"/>
    <property type="molecule type" value="Genomic_DNA"/>
</dbReference>
<accession>A0A2N5VPT9</accession>